<evidence type="ECO:0000256" key="1">
    <source>
        <dbReference type="SAM" id="Phobius"/>
    </source>
</evidence>
<keyword evidence="1" id="KW-1133">Transmembrane helix</keyword>
<dbReference type="RefSeq" id="WP_305007348.1">
    <property type="nucleotide sequence ID" value="NZ_JAUQSY010000009.1"/>
</dbReference>
<feature type="transmembrane region" description="Helical" evidence="1">
    <location>
        <begin position="41"/>
        <end position="63"/>
    </location>
</feature>
<keyword evidence="3" id="KW-1185">Reference proteome</keyword>
<gene>
    <name evidence="2" type="ORF">Q5H93_14830</name>
</gene>
<comment type="caution">
    <text evidence="2">The sequence shown here is derived from an EMBL/GenBank/DDBJ whole genome shotgun (WGS) entry which is preliminary data.</text>
</comment>
<sequence>MPPKPHPAALLGVASLVLLLGLLSAKLVGLLPALPWWGTWAPLWAWSAWVLLRTAGRWLGYFIRTQLLRR</sequence>
<dbReference type="Proteomes" id="UP001176429">
    <property type="component" value="Unassembled WGS sequence"/>
</dbReference>
<evidence type="ECO:0000313" key="2">
    <source>
        <dbReference type="EMBL" id="MDO7876016.1"/>
    </source>
</evidence>
<protein>
    <submittedName>
        <fullName evidence="2">Uncharacterized protein</fullName>
    </submittedName>
</protein>
<proteinExistence type="predicted"/>
<reference evidence="2" key="1">
    <citation type="submission" date="2023-07" db="EMBL/GenBank/DDBJ databases">
        <authorList>
            <person name="Kim M.K."/>
        </authorList>
    </citation>
    <scope>NUCLEOTIDE SEQUENCE</scope>
    <source>
        <strain evidence="2">ASUV-10-1</strain>
    </source>
</reference>
<accession>A0ABT9BCL8</accession>
<evidence type="ECO:0000313" key="3">
    <source>
        <dbReference type="Proteomes" id="UP001176429"/>
    </source>
</evidence>
<keyword evidence="1" id="KW-0812">Transmembrane</keyword>
<name>A0ABT9BCL8_9BACT</name>
<organism evidence="2 3">
    <name type="scientific">Hymenobacter aranciens</name>
    <dbReference type="NCBI Taxonomy" id="3063996"/>
    <lineage>
        <taxon>Bacteria</taxon>
        <taxon>Pseudomonadati</taxon>
        <taxon>Bacteroidota</taxon>
        <taxon>Cytophagia</taxon>
        <taxon>Cytophagales</taxon>
        <taxon>Hymenobacteraceae</taxon>
        <taxon>Hymenobacter</taxon>
    </lineage>
</organism>
<keyword evidence="1" id="KW-0472">Membrane</keyword>
<dbReference type="EMBL" id="JAUQSY010000009">
    <property type="protein sequence ID" value="MDO7876016.1"/>
    <property type="molecule type" value="Genomic_DNA"/>
</dbReference>